<accession>A0A6G1PGX2</accession>
<evidence type="ECO:0000256" key="1">
    <source>
        <dbReference type="ARBA" id="ARBA00025778"/>
    </source>
</evidence>
<dbReference type="EMBL" id="CM015716">
    <property type="protein sequence ID" value="KAF3689487.1"/>
    <property type="molecule type" value="Genomic_DNA"/>
</dbReference>
<evidence type="ECO:0000313" key="4">
    <source>
        <dbReference type="Proteomes" id="UP000503349"/>
    </source>
</evidence>
<dbReference type="InterPro" id="IPR026134">
    <property type="entry name" value="MDFI/MDFIC"/>
</dbReference>
<feature type="region of interest" description="Disordered" evidence="2">
    <location>
        <begin position="1"/>
        <end position="25"/>
    </location>
</feature>
<feature type="compositionally biased region" description="Basic and acidic residues" evidence="2">
    <location>
        <begin position="9"/>
        <end position="22"/>
    </location>
</feature>
<evidence type="ECO:0000313" key="3">
    <source>
        <dbReference type="EMBL" id="KAF3689487.1"/>
    </source>
</evidence>
<reference evidence="3 4" key="1">
    <citation type="submission" date="2019-02" db="EMBL/GenBank/DDBJ databases">
        <title>Opniocepnalus argus genome.</title>
        <authorList>
            <person name="Zhou C."/>
            <person name="Xiao S."/>
        </authorList>
    </citation>
    <scope>NUCLEOTIDE SEQUENCE [LARGE SCALE GENOMIC DNA]</scope>
    <source>
        <strain evidence="3">OARG1902GOOAL</strain>
        <tissue evidence="3">Muscle</tissue>
    </source>
</reference>
<dbReference type="Pfam" id="PF15316">
    <property type="entry name" value="MDFI"/>
    <property type="match status" value="1"/>
</dbReference>
<dbReference type="Proteomes" id="UP000503349">
    <property type="component" value="Chromosome 5"/>
</dbReference>
<dbReference type="AlphaFoldDB" id="A0A6G1PGX2"/>
<proteinExistence type="inferred from homology"/>
<comment type="similarity">
    <text evidence="1">Belongs to the MDFI family.</text>
</comment>
<reference evidence="4" key="2">
    <citation type="submission" date="2019-02" db="EMBL/GenBank/DDBJ databases">
        <title>Opniocepnalus argus Var Kimnra genome.</title>
        <authorList>
            <person name="Zhou C."/>
            <person name="Xiao S."/>
        </authorList>
    </citation>
    <scope>NUCLEOTIDE SEQUENCE [LARGE SCALE GENOMIC DNA]</scope>
</reference>
<gene>
    <name evidence="3" type="ORF">EXN66_Car005159</name>
</gene>
<name>A0A6G1PGX2_CHAAH</name>
<evidence type="ECO:0000256" key="2">
    <source>
        <dbReference type="SAM" id="MobiDB-lite"/>
    </source>
</evidence>
<sequence>MNENMDESQESKIQFHDPKNTDIKSPIGADSVTAELLSEVTSFSRQISTEDTDMSLTEISVHANKITEISDESNPKRGVTRTVSICSPSSVAEEQPKPLCTLLPSSMETCAVYGGSHSFTSISRSQSLQTTKVNTEPDGEDLCAAILLACLFCHPLDCLLATMRACNECVWSLCSSLCGCESTALQPLVDITHHCDLCRCLGVRCFLSDCPICDICLQATECLDLAMEISQMLYH</sequence>
<keyword evidence="4" id="KW-1185">Reference proteome</keyword>
<dbReference type="GO" id="GO:0010468">
    <property type="term" value="P:regulation of gene expression"/>
    <property type="evidence" value="ECO:0007669"/>
    <property type="project" value="UniProtKB-ARBA"/>
</dbReference>
<protein>
    <submittedName>
        <fullName evidence="3">MyoD family inhibitor domain-containing protein 2</fullName>
    </submittedName>
</protein>
<organism evidence="3 4">
    <name type="scientific">Channa argus</name>
    <name type="common">Northern snakehead</name>
    <name type="synonym">Ophicephalus argus</name>
    <dbReference type="NCBI Taxonomy" id="215402"/>
    <lineage>
        <taxon>Eukaryota</taxon>
        <taxon>Metazoa</taxon>
        <taxon>Chordata</taxon>
        <taxon>Craniata</taxon>
        <taxon>Vertebrata</taxon>
        <taxon>Euteleostomi</taxon>
        <taxon>Actinopterygii</taxon>
        <taxon>Neopterygii</taxon>
        <taxon>Teleostei</taxon>
        <taxon>Neoteleostei</taxon>
        <taxon>Acanthomorphata</taxon>
        <taxon>Anabantaria</taxon>
        <taxon>Anabantiformes</taxon>
        <taxon>Channoidei</taxon>
        <taxon>Channidae</taxon>
        <taxon>Channa</taxon>
    </lineage>
</organism>